<keyword evidence="2" id="KW-1185">Reference proteome</keyword>
<dbReference type="RefSeq" id="WP_109604333.1">
    <property type="nucleotide sequence ID" value="NZ_JAMHJO010000003.1"/>
</dbReference>
<reference evidence="1 2" key="1">
    <citation type="submission" date="2018-05" db="EMBL/GenBank/DDBJ databases">
        <title>Genomic Encyclopedia of Type Strains, Phase IV (KMG-IV): sequencing the most valuable type-strain genomes for metagenomic binning, comparative biology and taxonomic classification.</title>
        <authorList>
            <person name="Goeker M."/>
        </authorList>
    </citation>
    <scope>NUCLEOTIDE SEQUENCE [LARGE SCALE GENOMIC DNA]</scope>
    <source>
        <strain evidence="1 2">DSM 24906</strain>
    </source>
</reference>
<keyword evidence="1" id="KW-0418">Kinase</keyword>
<comment type="caution">
    <text evidence="1">The sequence shown here is derived from an EMBL/GenBank/DDBJ whole genome shotgun (WGS) entry which is preliminary data.</text>
</comment>
<evidence type="ECO:0000313" key="2">
    <source>
        <dbReference type="Proteomes" id="UP000245921"/>
    </source>
</evidence>
<gene>
    <name evidence="1" type="ORF">C7380_10546</name>
</gene>
<keyword evidence="1" id="KW-0808">Transferase</keyword>
<organism evidence="1 2">
    <name type="scientific">Oceanotoga teriensis</name>
    <dbReference type="NCBI Taxonomy" id="515440"/>
    <lineage>
        <taxon>Bacteria</taxon>
        <taxon>Thermotogati</taxon>
        <taxon>Thermotogota</taxon>
        <taxon>Thermotogae</taxon>
        <taxon>Petrotogales</taxon>
        <taxon>Petrotogaceae</taxon>
        <taxon>Oceanotoga</taxon>
    </lineage>
</organism>
<dbReference type="GO" id="GO:0016301">
    <property type="term" value="F:kinase activity"/>
    <property type="evidence" value="ECO:0007669"/>
    <property type="project" value="UniProtKB-KW"/>
</dbReference>
<evidence type="ECO:0000313" key="1">
    <source>
        <dbReference type="EMBL" id="PWJ95419.1"/>
    </source>
</evidence>
<sequence length="200" mass="22555">MFTLNVCLNELYSLNVKPLTVLSMVSNEWNPTGMNVLKGIKKGLSKLELDIPINGSTEENFKTSMTAYGMAVFGYTENIIWRNSKENDHIYLIGIPYVGEEVIKNQNNILNPKIIAQIIKENPIGDFLPCGSGGIYKELEILSKENELKYILFDDIIENKNINIKKSAGPATCGIFTSKKEIKRNDIPLFEIGRIKKCIH</sequence>
<accession>A0AA45C7J2</accession>
<dbReference type="EMBL" id="QGGI01000005">
    <property type="protein sequence ID" value="PWJ95419.1"/>
    <property type="molecule type" value="Genomic_DNA"/>
</dbReference>
<name>A0AA45C7J2_9BACT</name>
<dbReference type="Proteomes" id="UP000245921">
    <property type="component" value="Unassembled WGS sequence"/>
</dbReference>
<dbReference type="AlphaFoldDB" id="A0AA45C7J2"/>
<proteinExistence type="predicted"/>
<protein>
    <submittedName>
        <fullName evidence="1">Alpha-ribazole kinase</fullName>
    </submittedName>
</protein>